<keyword evidence="5" id="KW-1185">Reference proteome</keyword>
<feature type="domain" description="NAD(P)-binding" evidence="3">
    <location>
        <begin position="433"/>
        <end position="626"/>
    </location>
</feature>
<dbReference type="InterPro" id="IPR001279">
    <property type="entry name" value="Metallo-B-lactamas"/>
</dbReference>
<dbReference type="SUPFAM" id="SSF56281">
    <property type="entry name" value="Metallo-hydrolase/oxidoreductase"/>
    <property type="match status" value="1"/>
</dbReference>
<gene>
    <name evidence="4" type="ORF">EDC05_006201</name>
</gene>
<dbReference type="Pfam" id="PF12706">
    <property type="entry name" value="Lactamase_B_2"/>
    <property type="match status" value="1"/>
</dbReference>
<reference evidence="4" key="1">
    <citation type="submission" date="2022-07" db="EMBL/GenBank/DDBJ databases">
        <title>Phylogenomic reconstructions and comparative analyses of Kickxellomycotina fungi.</title>
        <authorList>
            <person name="Reynolds N.K."/>
            <person name="Stajich J.E."/>
            <person name="Barry K."/>
            <person name="Grigoriev I.V."/>
            <person name="Crous P."/>
            <person name="Smith M.E."/>
        </authorList>
    </citation>
    <scope>NUCLEOTIDE SEQUENCE</scope>
    <source>
        <strain evidence="4">BCRC 34882</strain>
    </source>
</reference>
<dbReference type="Gene3D" id="3.40.50.720">
    <property type="entry name" value="NAD(P)-binding Rossmann-like Domain"/>
    <property type="match status" value="1"/>
</dbReference>
<protein>
    <recommendedName>
        <fullName evidence="6">Metallo-beta-lactamase domain-containing protein</fullName>
    </recommendedName>
</protein>
<organism evidence="4 5">
    <name type="scientific">Coemansia umbellata</name>
    <dbReference type="NCBI Taxonomy" id="1424467"/>
    <lineage>
        <taxon>Eukaryota</taxon>
        <taxon>Fungi</taxon>
        <taxon>Fungi incertae sedis</taxon>
        <taxon>Zoopagomycota</taxon>
        <taxon>Kickxellomycotina</taxon>
        <taxon>Kickxellomycetes</taxon>
        <taxon>Kickxellales</taxon>
        <taxon>Kickxellaceae</taxon>
        <taxon>Coemansia</taxon>
    </lineage>
</organism>
<evidence type="ECO:0008006" key="6">
    <source>
        <dbReference type="Google" id="ProtNLM"/>
    </source>
</evidence>
<proteinExistence type="predicted"/>
<sequence length="643" mass="73302">MNRAFGIGLGWIRFNRDNFPTYCIGAIAGVTAYFIITDRWIASRRRLALEDRQSSLRNPYASLLIGGRFVNPFESWRDKTLWDFVKWLVTRSPGNGLPKDRTELEKHLPLATPHFALLHSLSDPQYANGPEDVDRESTITATWIGQSTCFVQMEGLNILTDPIFKRRTVFSWLGPERLRPVPCRLEDLPHPDIVLVSHNHFDHLDTDVVRALGNSVTWYVPLGLRDWFARHGIYRVKELDWWQEAEYTLGDRTYRVVATPTQHWSGRTGLDSNKSLWSSFLVKGERASVFHCGDTGYCPAFKRIGELYGPVSLAILPIGSYEPRWYMCHQHINPDDAVLIHRDLGACWSIGVHWGTFMMSDEHYLAPPRDLAVAASKYSLADGEFIAPQLGKTLLYNCYTIYIERLHKNHLINTFEMRIAVFGGLAPIPSEFVIQAMESGHTIKWFLNVDDELPDQSLDNYTEVLQIERGRWDDDIARYQEVVRNANAVFVSLAPISSPPESWASQQKMIVHAMRKESVTRVILVTMHGAGESSKTLDWSTWARFNINQLGYMIANRISPCWSLLAQYSEQEMVVKEDGIEWTILRPARVIDGPRTYTYLASHADVYGGYISAADVADCALKALQENMDVRESFSIAYSSRVA</sequence>
<dbReference type="InterPro" id="IPR036866">
    <property type="entry name" value="RibonucZ/Hydroxyglut_hydro"/>
</dbReference>
<name>A0ABQ8PDC9_9FUNG</name>
<keyword evidence="1" id="KW-0472">Membrane</keyword>
<feature type="domain" description="Metallo-beta-lactamase" evidence="2">
    <location>
        <begin position="157"/>
        <end position="354"/>
    </location>
</feature>
<feature type="transmembrane region" description="Helical" evidence="1">
    <location>
        <begin position="19"/>
        <end position="36"/>
    </location>
</feature>
<evidence type="ECO:0000259" key="2">
    <source>
        <dbReference type="Pfam" id="PF12706"/>
    </source>
</evidence>
<keyword evidence="1" id="KW-0812">Transmembrane</keyword>
<dbReference type="InterPro" id="IPR036291">
    <property type="entry name" value="NAD(P)-bd_dom_sf"/>
</dbReference>
<dbReference type="EMBL" id="JANBQD010000160">
    <property type="protein sequence ID" value="KAJ1986667.1"/>
    <property type="molecule type" value="Genomic_DNA"/>
</dbReference>
<evidence type="ECO:0000256" key="1">
    <source>
        <dbReference type="SAM" id="Phobius"/>
    </source>
</evidence>
<accession>A0ABQ8PDC9</accession>
<comment type="caution">
    <text evidence="4">The sequence shown here is derived from an EMBL/GenBank/DDBJ whole genome shotgun (WGS) entry which is preliminary data.</text>
</comment>
<dbReference type="SUPFAM" id="SSF51735">
    <property type="entry name" value="NAD(P)-binding Rossmann-fold domains"/>
    <property type="match status" value="1"/>
</dbReference>
<evidence type="ECO:0000259" key="3">
    <source>
        <dbReference type="Pfam" id="PF13460"/>
    </source>
</evidence>
<dbReference type="Proteomes" id="UP001151295">
    <property type="component" value="Unassembled WGS sequence"/>
</dbReference>
<evidence type="ECO:0000313" key="5">
    <source>
        <dbReference type="Proteomes" id="UP001151295"/>
    </source>
</evidence>
<dbReference type="InterPro" id="IPR016040">
    <property type="entry name" value="NAD(P)-bd_dom"/>
</dbReference>
<dbReference type="Pfam" id="PF13460">
    <property type="entry name" value="NAD_binding_10"/>
    <property type="match status" value="1"/>
</dbReference>
<dbReference type="PANTHER" id="PTHR15032">
    <property type="entry name" value="N-ACYL-PHOSPHATIDYLETHANOLAMINE-HYDROLYZING PHOSPHOLIPASE D"/>
    <property type="match status" value="1"/>
</dbReference>
<evidence type="ECO:0000313" key="4">
    <source>
        <dbReference type="EMBL" id="KAJ1986667.1"/>
    </source>
</evidence>
<keyword evidence="1" id="KW-1133">Transmembrane helix</keyword>
<dbReference type="Gene3D" id="3.60.15.10">
    <property type="entry name" value="Ribonuclease Z/Hydroxyacylglutathione hydrolase-like"/>
    <property type="match status" value="1"/>
</dbReference>
<dbReference type="PANTHER" id="PTHR15032:SF4">
    <property type="entry name" value="N-ACYL-PHOSPHATIDYLETHANOLAMINE-HYDROLYZING PHOSPHOLIPASE D"/>
    <property type="match status" value="1"/>
</dbReference>